<feature type="transmembrane region" description="Helical" evidence="1">
    <location>
        <begin position="163"/>
        <end position="187"/>
    </location>
</feature>
<evidence type="ECO:0000313" key="2">
    <source>
        <dbReference type="EMBL" id="PXB35933.1"/>
    </source>
</evidence>
<accession>A0A9X7KYK8</accession>
<dbReference type="Proteomes" id="UP000246375">
    <property type="component" value="Unassembled WGS sequence"/>
</dbReference>
<keyword evidence="1" id="KW-0812">Transmembrane</keyword>
<sequence length="228" mass="26271">MNQVMDFINSTSSVLEYSIVSKWYTIICFVMLVLSFILKCVFPVKKIYHHTTTEDGLSIIASKEFKTRTQGLMFCEMTKNKYLGMKPGKESDYTITFHGNSLKNLKPINLGLISFILPWSLLKAFTGQWTTSKIGDVLIYDTDEFNGGACVGKIKIIKHKGKLLLYSYARNIGLSFINIPVLLMIYMPVKTISFVMNNLLVTLLFMVFVIVGMLFFFFKQDWFNDFFR</sequence>
<reference evidence="2 3" key="1">
    <citation type="submission" date="2018-05" db="EMBL/GenBank/DDBJ databases">
        <title>Evaluation of testing and processing parameters for the GenePOC Carba assay.</title>
        <authorList>
            <person name="Walsh T.R."/>
        </authorList>
    </citation>
    <scope>NUCLEOTIDE SEQUENCE [LARGE SCALE GENOMIC DNA]</scope>
    <source>
        <strain evidence="2 3">PECIMP</strain>
    </source>
</reference>
<keyword evidence="1" id="KW-0472">Membrane</keyword>
<gene>
    <name evidence="2" type="ORF">DL189_21435</name>
</gene>
<dbReference type="RefSeq" id="WP_058677474.1">
    <property type="nucleotide sequence ID" value="NZ_JBDYQJ010000002.1"/>
</dbReference>
<dbReference type="AlphaFoldDB" id="A0A9X7KYK8"/>
<feature type="transmembrane region" description="Helical" evidence="1">
    <location>
        <begin position="199"/>
        <end position="218"/>
    </location>
</feature>
<dbReference type="EMBL" id="QHMI01000026">
    <property type="protein sequence ID" value="PXB35933.1"/>
    <property type="molecule type" value="Genomic_DNA"/>
</dbReference>
<comment type="caution">
    <text evidence="2">The sequence shown here is derived from an EMBL/GenBank/DDBJ whole genome shotgun (WGS) entry which is preliminary data.</text>
</comment>
<evidence type="ECO:0000313" key="3">
    <source>
        <dbReference type="Proteomes" id="UP000246375"/>
    </source>
</evidence>
<name>A0A9X7KYK8_9ENTR</name>
<evidence type="ECO:0000256" key="1">
    <source>
        <dbReference type="SAM" id="Phobius"/>
    </source>
</evidence>
<feature type="transmembrane region" description="Helical" evidence="1">
    <location>
        <begin position="23"/>
        <end position="42"/>
    </location>
</feature>
<organism evidence="2 3">
    <name type="scientific">Enterobacter hormaechei</name>
    <dbReference type="NCBI Taxonomy" id="158836"/>
    <lineage>
        <taxon>Bacteria</taxon>
        <taxon>Pseudomonadati</taxon>
        <taxon>Pseudomonadota</taxon>
        <taxon>Gammaproteobacteria</taxon>
        <taxon>Enterobacterales</taxon>
        <taxon>Enterobacteriaceae</taxon>
        <taxon>Enterobacter</taxon>
        <taxon>Enterobacter cloacae complex</taxon>
    </lineage>
</organism>
<keyword evidence="1" id="KW-1133">Transmembrane helix</keyword>
<proteinExistence type="predicted"/>
<protein>
    <submittedName>
        <fullName evidence="2">Uncharacterized protein</fullName>
    </submittedName>
</protein>